<dbReference type="Gene3D" id="1.20.1260.20">
    <property type="entry name" value="PPE superfamily"/>
    <property type="match status" value="1"/>
</dbReference>
<dbReference type="PANTHER" id="PTHR46766">
    <property type="entry name" value="GLUTAMINE-RICH PROTEIN 2"/>
    <property type="match status" value="1"/>
</dbReference>
<dbReference type="SUPFAM" id="SSF140459">
    <property type="entry name" value="PE/PPE dimer-like"/>
    <property type="match status" value="1"/>
</dbReference>
<proteinExistence type="inferred from homology"/>
<gene>
    <name evidence="5" type="ORF">KIH27_12960</name>
</gene>
<organism evidence="5 6">
    <name type="scientific">Mycolicibacter acidiphilus</name>
    <dbReference type="NCBI Taxonomy" id="2835306"/>
    <lineage>
        <taxon>Bacteria</taxon>
        <taxon>Bacillati</taxon>
        <taxon>Actinomycetota</taxon>
        <taxon>Actinomycetes</taxon>
        <taxon>Mycobacteriales</taxon>
        <taxon>Mycobacteriaceae</taxon>
        <taxon>Mycolicibacter</taxon>
    </lineage>
</organism>
<feature type="compositionally biased region" description="Low complexity" evidence="2">
    <location>
        <begin position="335"/>
        <end position="344"/>
    </location>
</feature>
<feature type="region of interest" description="Disordered" evidence="2">
    <location>
        <begin position="319"/>
        <end position="344"/>
    </location>
</feature>
<dbReference type="Pfam" id="PF00823">
    <property type="entry name" value="PPE"/>
    <property type="match status" value="1"/>
</dbReference>
<evidence type="ECO:0000256" key="2">
    <source>
        <dbReference type="SAM" id="MobiDB-lite"/>
    </source>
</evidence>
<dbReference type="Proteomes" id="UP001519535">
    <property type="component" value="Unassembled WGS sequence"/>
</dbReference>
<dbReference type="InterPro" id="IPR022171">
    <property type="entry name" value="PPE_C"/>
</dbReference>
<comment type="similarity">
    <text evidence="1">Belongs to the mycobacterial PPE family.</text>
</comment>
<evidence type="ECO:0000313" key="5">
    <source>
        <dbReference type="EMBL" id="MBS9534497.1"/>
    </source>
</evidence>
<dbReference type="Pfam" id="PF12484">
    <property type="entry name" value="PPE-SVP"/>
    <property type="match status" value="1"/>
</dbReference>
<evidence type="ECO:0000313" key="6">
    <source>
        <dbReference type="Proteomes" id="UP001519535"/>
    </source>
</evidence>
<name>A0ABS5RJL8_9MYCO</name>
<evidence type="ECO:0000259" key="3">
    <source>
        <dbReference type="Pfam" id="PF00823"/>
    </source>
</evidence>
<dbReference type="EMBL" id="JAHCLR010000024">
    <property type="protein sequence ID" value="MBS9534497.1"/>
    <property type="molecule type" value="Genomic_DNA"/>
</dbReference>
<dbReference type="RefSeq" id="WP_214093371.1">
    <property type="nucleotide sequence ID" value="NZ_JAHCLR010000024.1"/>
</dbReference>
<evidence type="ECO:0000256" key="1">
    <source>
        <dbReference type="ARBA" id="ARBA00010652"/>
    </source>
</evidence>
<dbReference type="PANTHER" id="PTHR46766:SF1">
    <property type="entry name" value="GLUTAMINE-RICH PROTEIN 2"/>
    <property type="match status" value="1"/>
</dbReference>
<reference evidence="5 6" key="1">
    <citation type="submission" date="2021-05" db="EMBL/GenBank/DDBJ databases">
        <title>Mycobacterium acidophilum sp. nov., an extremely acid-tolerant member of the genus Mycobacterium.</title>
        <authorList>
            <person name="Xia J."/>
        </authorList>
    </citation>
    <scope>NUCLEOTIDE SEQUENCE [LARGE SCALE GENOMIC DNA]</scope>
    <source>
        <strain evidence="5 6">M1</strain>
    </source>
</reference>
<feature type="domain" description="PPE" evidence="3">
    <location>
        <begin position="4"/>
        <end position="159"/>
    </location>
</feature>
<sequence length="344" mass="33907">MLLDYGLLPPEVNSGRLHSGPGPGPLLTAAGAWRTLASDLDIAAAGYRAALTDLAAGSWAGPAAAQMTAAVLPYASWLTAAAASAEQTVAAIEAAVGAYEAAHAGVIHPVAVDVNRGRVVALARTNVVGQNTPAIAAAEMEYTAMWAQDAVAMYTYAASAGGLQIPTIPALPHQLATAALPVGPQSAHGSGSTAATELLSPGALLKTVLTMTRPALPIATQIARTLSLAAAGRPKPATGRTAVRAKGTGDALTALSRLSGSGPATTASLGRAGTIGRLSVPLTWGGISSTPAIPATPAGAVAAVAGSPVGAPMLGMLGHPQHGGAQPRRADRAAPRATDALSVV</sequence>
<accession>A0ABS5RJL8</accession>
<dbReference type="InterPro" id="IPR038332">
    <property type="entry name" value="PPE_sf"/>
</dbReference>
<keyword evidence="6" id="KW-1185">Reference proteome</keyword>
<comment type="caution">
    <text evidence="5">The sequence shown here is derived from an EMBL/GenBank/DDBJ whole genome shotgun (WGS) entry which is preliminary data.</text>
</comment>
<evidence type="ECO:0000259" key="4">
    <source>
        <dbReference type="Pfam" id="PF12484"/>
    </source>
</evidence>
<dbReference type="InterPro" id="IPR000030">
    <property type="entry name" value="PPE_dom"/>
</dbReference>
<feature type="domain" description="PPE family C-terminal" evidence="4">
    <location>
        <begin position="266"/>
        <end position="340"/>
    </location>
</feature>
<protein>
    <submittedName>
        <fullName evidence="5">PPE family protein</fullName>
    </submittedName>
</protein>